<dbReference type="EMBL" id="JAPDFL010000001">
    <property type="protein sequence ID" value="MCW1933874.1"/>
    <property type="molecule type" value="Genomic_DNA"/>
</dbReference>
<dbReference type="RefSeq" id="WP_264506743.1">
    <property type="nucleotide sequence ID" value="NZ_JAPDFL010000001.1"/>
</dbReference>
<dbReference type="InterPro" id="IPR007791">
    <property type="entry name" value="DjlA_N"/>
</dbReference>
<name>A0ABT3H250_9RHOB</name>
<proteinExistence type="predicted"/>
<gene>
    <name evidence="2" type="ORF">OKW52_16825</name>
</gene>
<dbReference type="SUPFAM" id="SSF158682">
    <property type="entry name" value="TerB-like"/>
    <property type="match status" value="1"/>
</dbReference>
<evidence type="ECO:0000313" key="2">
    <source>
        <dbReference type="EMBL" id="MCW1933874.1"/>
    </source>
</evidence>
<sequence length="147" mass="15888">MIDVFKSLFRSDAAARAEVSPQIAVAALLVDAARADGVYAPDESDAVAALLAAIFSLTPAEARALRAQGEVAQGDAPDIVRFTRVIKFALEEDQRIQLIEALWSVVLVDHQRDPNEDALLRRLPPLIAVSDHDSAAARQRVLARHSA</sequence>
<dbReference type="Pfam" id="PF05099">
    <property type="entry name" value="TerB"/>
    <property type="match status" value="1"/>
</dbReference>
<dbReference type="InterPro" id="IPR029024">
    <property type="entry name" value="TerB-like"/>
</dbReference>
<evidence type="ECO:0000259" key="1">
    <source>
        <dbReference type="Pfam" id="PF05099"/>
    </source>
</evidence>
<dbReference type="Proteomes" id="UP001208938">
    <property type="component" value="Unassembled WGS sequence"/>
</dbReference>
<protein>
    <submittedName>
        <fullName evidence="2">TerB family tellurite resistance protein</fullName>
    </submittedName>
</protein>
<organism evidence="2 3">
    <name type="scientific">Pararhodobacter zhoushanensis</name>
    <dbReference type="NCBI Taxonomy" id="2479545"/>
    <lineage>
        <taxon>Bacteria</taxon>
        <taxon>Pseudomonadati</taxon>
        <taxon>Pseudomonadota</taxon>
        <taxon>Alphaproteobacteria</taxon>
        <taxon>Rhodobacterales</taxon>
        <taxon>Paracoccaceae</taxon>
        <taxon>Pararhodobacter</taxon>
    </lineage>
</organism>
<dbReference type="CDD" id="cd07313">
    <property type="entry name" value="terB_like_2"/>
    <property type="match status" value="1"/>
</dbReference>
<keyword evidence="3" id="KW-1185">Reference proteome</keyword>
<feature type="domain" description="Co-chaperone DjlA N-terminal" evidence="1">
    <location>
        <begin position="22"/>
        <end position="139"/>
    </location>
</feature>
<evidence type="ECO:0000313" key="3">
    <source>
        <dbReference type="Proteomes" id="UP001208938"/>
    </source>
</evidence>
<reference evidence="2 3" key="1">
    <citation type="submission" date="2022-10" db="EMBL/GenBank/DDBJ databases">
        <title>Pararhodobacter sp. nov., isolated from marine algae.</title>
        <authorList>
            <person name="Choi B.J."/>
            <person name="Kim J.M."/>
            <person name="Lee J.K."/>
            <person name="Choi D.G."/>
            <person name="Jeon C.O."/>
        </authorList>
    </citation>
    <scope>NUCLEOTIDE SEQUENCE [LARGE SCALE GENOMIC DNA]</scope>
    <source>
        <strain evidence="2 3">ZQ420</strain>
    </source>
</reference>
<comment type="caution">
    <text evidence="2">The sequence shown here is derived from an EMBL/GenBank/DDBJ whole genome shotgun (WGS) entry which is preliminary data.</text>
</comment>
<accession>A0ABT3H250</accession>
<dbReference type="Gene3D" id="1.10.3680.10">
    <property type="entry name" value="TerB-like"/>
    <property type="match status" value="1"/>
</dbReference>